<evidence type="ECO:0000313" key="1">
    <source>
        <dbReference type="EMBL" id="MCZ4582168.1"/>
    </source>
</evidence>
<dbReference type="EMBL" id="JAPWIS010000001">
    <property type="protein sequence ID" value="MCZ4582168.1"/>
    <property type="molecule type" value="Genomic_DNA"/>
</dbReference>
<organism evidence="2 4">
    <name type="scientific">Rhodococcus opacus</name>
    <name type="common">Nocardia opaca</name>
    <dbReference type="NCBI Taxonomy" id="37919"/>
    <lineage>
        <taxon>Bacteria</taxon>
        <taxon>Bacillati</taxon>
        <taxon>Actinomycetota</taxon>
        <taxon>Actinomycetes</taxon>
        <taxon>Mycobacteriales</taxon>
        <taxon>Nocardiaceae</taxon>
        <taxon>Rhodococcus</taxon>
    </lineage>
</organism>
<protein>
    <submittedName>
        <fullName evidence="2">Uncharacterized protein</fullName>
    </submittedName>
</protein>
<dbReference type="AlphaFoldDB" id="A0AAX3YMN6"/>
<proteinExistence type="predicted"/>
<dbReference type="RefSeq" id="WP_231137855.1">
    <property type="nucleotide sequence ID" value="NZ_CAJUXZ010000001.1"/>
</dbReference>
<dbReference type="Proteomes" id="UP001066327">
    <property type="component" value="Unassembled WGS sequence"/>
</dbReference>
<reference evidence="1" key="1">
    <citation type="submission" date="2022-12" db="EMBL/GenBank/DDBJ databases">
        <authorList>
            <person name="Krivoruchko A.V."/>
            <person name="Elkin A."/>
        </authorList>
    </citation>
    <scope>NUCLEOTIDE SEQUENCE</scope>
    <source>
        <strain evidence="1">IEGM 249</strain>
    </source>
</reference>
<reference evidence="2" key="2">
    <citation type="submission" date="2023-07" db="EMBL/GenBank/DDBJ databases">
        <title>Genomic analysis of Rhodococcus opacus VOC-14 with glycol ethers degradation activity.</title>
        <authorList>
            <person name="Narkevich D.A."/>
            <person name="Hlushen A.M."/>
            <person name="Akhremchuk A.E."/>
            <person name="Sikolenko M.A."/>
            <person name="Valentovich L.N."/>
        </authorList>
    </citation>
    <scope>NUCLEOTIDE SEQUENCE</scope>
    <source>
        <strain evidence="2">VOC-14</strain>
    </source>
</reference>
<evidence type="ECO:0000313" key="2">
    <source>
        <dbReference type="EMBL" id="WLF49343.1"/>
    </source>
</evidence>
<evidence type="ECO:0000313" key="4">
    <source>
        <dbReference type="Proteomes" id="UP001231166"/>
    </source>
</evidence>
<dbReference type="Proteomes" id="UP001231166">
    <property type="component" value="Chromosome"/>
</dbReference>
<gene>
    <name evidence="1" type="ORF">O4328_00500</name>
    <name evidence="2" type="ORF">Q5707_10280</name>
</gene>
<accession>A0AAX3YMN6</accession>
<evidence type="ECO:0000313" key="3">
    <source>
        <dbReference type="Proteomes" id="UP001066327"/>
    </source>
</evidence>
<keyword evidence="3" id="KW-1185">Reference proteome</keyword>
<dbReference type="EMBL" id="CP130953">
    <property type="protein sequence ID" value="WLF49343.1"/>
    <property type="molecule type" value="Genomic_DNA"/>
</dbReference>
<name>A0AAX3YMN6_RHOOP</name>
<sequence>MDFAELAEDIAHEAEQALFLARQIKQIDERVANLYADADRPASLPLLPAWGR</sequence>